<evidence type="ECO:0000313" key="1">
    <source>
        <dbReference type="EMBL" id="RIB07143.1"/>
    </source>
</evidence>
<sequence>MLSDLELQNESTKWFKEQYLIWHLNSKDHQKAQEIELHTQLTIHEKNNIATFNIQDLLCLVEMQIQNKEEYIISTSACTIRSVFLNTTVLEERCKYGSYSNNHAGHDFIEAIARVIEESTIKELSKSLTWSIMIDESTTITNHKNLAIASKHLVNNIPCYRYLGIIQLTSGTINSITSELLHFFTAKNIPTKALYHMGSDGASVILEKINGVAAQLKEINPFLTEHHCISYCLALAGKNATKKNAKFKDNRKDSGDPELVLLQIVTTQDSLTDKMAKFLNSEIDNNFYLATYYLADILGYLSLFDIKLQLNTTINAITTEFIGEKNIEPTWGNHLKNYLIEKNIDESEVLLFVQEFAKAVIESLKERFPDHNLIDLFHILDPKELPTDKSILGSYGQDSIQKLIEFYGVSKFVKGNI</sequence>
<proteinExistence type="predicted"/>
<organism evidence="1 2">
    <name type="scientific">Gigaspora rosea</name>
    <dbReference type="NCBI Taxonomy" id="44941"/>
    <lineage>
        <taxon>Eukaryota</taxon>
        <taxon>Fungi</taxon>
        <taxon>Fungi incertae sedis</taxon>
        <taxon>Mucoromycota</taxon>
        <taxon>Glomeromycotina</taxon>
        <taxon>Glomeromycetes</taxon>
        <taxon>Diversisporales</taxon>
        <taxon>Gigasporaceae</taxon>
        <taxon>Gigaspora</taxon>
    </lineage>
</organism>
<name>A0A397UII4_9GLOM</name>
<comment type="caution">
    <text evidence="1">The sequence shown here is derived from an EMBL/GenBank/DDBJ whole genome shotgun (WGS) entry which is preliminary data.</text>
</comment>
<protein>
    <submittedName>
        <fullName evidence="1">Uncharacterized protein</fullName>
    </submittedName>
</protein>
<dbReference type="OrthoDB" id="2364429at2759"/>
<dbReference type="EMBL" id="QKWP01001708">
    <property type="protein sequence ID" value="RIB07143.1"/>
    <property type="molecule type" value="Genomic_DNA"/>
</dbReference>
<dbReference type="STRING" id="44941.A0A397UII4"/>
<dbReference type="PANTHER" id="PTHR46880">
    <property type="entry name" value="RAS-ASSOCIATING DOMAIN-CONTAINING PROTEIN"/>
    <property type="match status" value="1"/>
</dbReference>
<dbReference type="PANTHER" id="PTHR46880:SF5">
    <property type="entry name" value="DUF4371 DOMAIN-CONTAINING PROTEIN"/>
    <property type="match status" value="1"/>
</dbReference>
<keyword evidence="2" id="KW-1185">Reference proteome</keyword>
<accession>A0A397UII4</accession>
<dbReference type="AlphaFoldDB" id="A0A397UII4"/>
<gene>
    <name evidence="1" type="ORF">C2G38_2215309</name>
</gene>
<evidence type="ECO:0000313" key="2">
    <source>
        <dbReference type="Proteomes" id="UP000266673"/>
    </source>
</evidence>
<dbReference type="Proteomes" id="UP000266673">
    <property type="component" value="Unassembled WGS sequence"/>
</dbReference>
<reference evidence="1 2" key="1">
    <citation type="submission" date="2018-06" db="EMBL/GenBank/DDBJ databases">
        <title>Comparative genomics reveals the genomic features of Rhizophagus irregularis, R. cerebriforme, R. diaphanum and Gigaspora rosea, and their symbiotic lifestyle signature.</title>
        <authorList>
            <person name="Morin E."/>
            <person name="San Clemente H."/>
            <person name="Chen E.C.H."/>
            <person name="De La Providencia I."/>
            <person name="Hainaut M."/>
            <person name="Kuo A."/>
            <person name="Kohler A."/>
            <person name="Murat C."/>
            <person name="Tang N."/>
            <person name="Roy S."/>
            <person name="Loubradou J."/>
            <person name="Henrissat B."/>
            <person name="Grigoriev I.V."/>
            <person name="Corradi N."/>
            <person name="Roux C."/>
            <person name="Martin F.M."/>
        </authorList>
    </citation>
    <scope>NUCLEOTIDE SEQUENCE [LARGE SCALE GENOMIC DNA]</scope>
    <source>
        <strain evidence="1 2">DAOM 194757</strain>
    </source>
</reference>